<dbReference type="PANTHER" id="PTHR21089">
    <property type="entry name" value="SHIKIMATE DEHYDROGENASE"/>
    <property type="match status" value="1"/>
</dbReference>
<dbReference type="InterPro" id="IPR041121">
    <property type="entry name" value="SDH_C"/>
</dbReference>
<dbReference type="InterPro" id="IPR011342">
    <property type="entry name" value="Shikimate_DH"/>
</dbReference>
<comment type="caution">
    <text evidence="7">Lacks conserved residue(s) required for the propagation of feature annotation.</text>
</comment>
<dbReference type="HAMAP" id="MF_00222">
    <property type="entry name" value="Shikimate_DH_AroE"/>
    <property type="match status" value="1"/>
</dbReference>
<feature type="binding site" evidence="7">
    <location>
        <begin position="133"/>
        <end position="137"/>
    </location>
    <ligand>
        <name>NADP(+)</name>
        <dbReference type="ChEBI" id="CHEBI:58349"/>
    </ligand>
</feature>
<evidence type="ECO:0000256" key="4">
    <source>
        <dbReference type="ARBA" id="ARBA00022857"/>
    </source>
</evidence>
<feature type="binding site" evidence="7">
    <location>
        <position position="109"/>
    </location>
    <ligand>
        <name>shikimate</name>
        <dbReference type="ChEBI" id="CHEBI:36208"/>
    </ligand>
</feature>
<evidence type="ECO:0000259" key="9">
    <source>
        <dbReference type="Pfam" id="PF18317"/>
    </source>
</evidence>
<feature type="binding site" evidence="7">
    <location>
        <begin position="19"/>
        <end position="21"/>
    </location>
    <ligand>
        <name>shikimate</name>
        <dbReference type="ChEBI" id="CHEBI:36208"/>
    </ligand>
</feature>
<evidence type="ECO:0000256" key="1">
    <source>
        <dbReference type="ARBA" id="ARBA00004871"/>
    </source>
</evidence>
<feature type="binding site" evidence="7">
    <location>
        <position position="264"/>
    </location>
    <ligand>
        <name>shikimate</name>
        <dbReference type="ChEBI" id="CHEBI:36208"/>
    </ligand>
</feature>
<evidence type="ECO:0000313" key="11">
    <source>
        <dbReference type="Proteomes" id="UP001332192"/>
    </source>
</evidence>
<comment type="catalytic activity">
    <reaction evidence="7">
        <text>shikimate + NADP(+) = 3-dehydroshikimate + NADPH + H(+)</text>
        <dbReference type="Rhea" id="RHEA:17737"/>
        <dbReference type="ChEBI" id="CHEBI:15378"/>
        <dbReference type="ChEBI" id="CHEBI:16630"/>
        <dbReference type="ChEBI" id="CHEBI:36208"/>
        <dbReference type="ChEBI" id="CHEBI:57783"/>
        <dbReference type="ChEBI" id="CHEBI:58349"/>
        <dbReference type="EC" id="1.1.1.25"/>
    </reaction>
</comment>
<dbReference type="InterPro" id="IPR022893">
    <property type="entry name" value="Shikimate_DH_fam"/>
</dbReference>
<evidence type="ECO:0000313" key="10">
    <source>
        <dbReference type="EMBL" id="WRP17078.1"/>
    </source>
</evidence>
<dbReference type="EMBL" id="CP141615">
    <property type="protein sequence ID" value="WRP17078.1"/>
    <property type="molecule type" value="Genomic_DNA"/>
</dbReference>
<comment type="similarity">
    <text evidence="7">Belongs to the shikimate dehydrogenase family.</text>
</comment>
<evidence type="ECO:0000256" key="2">
    <source>
        <dbReference type="ARBA" id="ARBA00012962"/>
    </source>
</evidence>
<dbReference type="NCBIfam" id="TIGR00507">
    <property type="entry name" value="aroE"/>
    <property type="match status" value="1"/>
</dbReference>
<dbReference type="Gene3D" id="3.40.50.10860">
    <property type="entry name" value="Leucine Dehydrogenase, chain A, domain 1"/>
    <property type="match status" value="1"/>
</dbReference>
<feature type="binding site" evidence="7">
    <location>
        <position position="257"/>
    </location>
    <ligand>
        <name>NADP(+)</name>
        <dbReference type="ChEBI" id="CHEBI:58349"/>
    </ligand>
</feature>
<evidence type="ECO:0000259" key="8">
    <source>
        <dbReference type="Pfam" id="PF08501"/>
    </source>
</evidence>
<name>A0ABZ1BWN0_9FIRM</name>
<accession>A0ABZ1BWN0</accession>
<organism evidence="10 11">
    <name type="scientific">Carboxydichorda subterranea</name>
    <dbReference type="NCBI Taxonomy" id="3109565"/>
    <lineage>
        <taxon>Bacteria</taxon>
        <taxon>Bacillati</taxon>
        <taxon>Bacillota</taxon>
        <taxon>Limnochordia</taxon>
        <taxon>Limnochordales</taxon>
        <taxon>Geochordaceae</taxon>
        <taxon>Carboxydichorda</taxon>
    </lineage>
</organism>
<feature type="binding site" evidence="7">
    <location>
        <position position="236"/>
    </location>
    <ligand>
        <name>shikimate</name>
        <dbReference type="ChEBI" id="CHEBI:36208"/>
    </ligand>
</feature>
<sequence>MAHGLPRIVGLLGYPVRHSASPAMHRAAFRALRMAAWAYLLFEVPPERLELAVAGLRGLGFAGANVTIPHKRAVLRWMDDLSEEARATGAVNTIVADPAQGRLSGHNTDVAGVILALRAWGVEAGERRVLVLGAGGAARAAVYACLRAGSPWVGVCARRPERAAALVEELGATEAFPLDGSLAGTLARRGVDLVIQATPAGMENAGEEGDAAGERLAGLVAPERLPRSAAILEMVYRPPVTPLVRAARSAGLAVVPGAAMLLYQGAQAFALWTGQDAPVDAMARALARELRVPAQEVLPPHPPHP</sequence>
<dbReference type="InterPro" id="IPR013708">
    <property type="entry name" value="Shikimate_DH-bd_N"/>
</dbReference>
<keyword evidence="6 7" id="KW-0057">Aromatic amino acid biosynthesis</keyword>
<dbReference type="SUPFAM" id="SSF53223">
    <property type="entry name" value="Aminoacid dehydrogenase-like, N-terminal domain"/>
    <property type="match status" value="1"/>
</dbReference>
<dbReference type="InterPro" id="IPR046346">
    <property type="entry name" value="Aminoacid_DH-like_N_sf"/>
</dbReference>
<proteinExistence type="inferred from homology"/>
<evidence type="ECO:0000256" key="5">
    <source>
        <dbReference type="ARBA" id="ARBA00023002"/>
    </source>
</evidence>
<dbReference type="InterPro" id="IPR036291">
    <property type="entry name" value="NAD(P)-bd_dom_sf"/>
</dbReference>
<comment type="pathway">
    <text evidence="1 7">Metabolic intermediate biosynthesis; chorismate biosynthesis; chorismate from D-erythrose 4-phosphate and phosphoenolpyruvate: step 4/7.</text>
</comment>
<feature type="binding site" evidence="7">
    <location>
        <position position="83"/>
    </location>
    <ligand>
        <name>NADP(+)</name>
        <dbReference type="ChEBI" id="CHEBI:58349"/>
    </ligand>
</feature>
<evidence type="ECO:0000256" key="7">
    <source>
        <dbReference type="HAMAP-Rule" id="MF_00222"/>
    </source>
</evidence>
<comment type="function">
    <text evidence="7">Involved in the biosynthesis of the chorismate, which leads to the biosynthesis of aromatic amino acids. Catalyzes the reversible NADPH linked reduction of 3-dehydroshikimate (DHSA) to yield shikimate (SA).</text>
</comment>
<dbReference type="SUPFAM" id="SSF51735">
    <property type="entry name" value="NAD(P)-binding Rossmann-fold domains"/>
    <property type="match status" value="1"/>
</dbReference>
<dbReference type="Gene3D" id="3.40.50.720">
    <property type="entry name" value="NAD(P)-binding Rossmann-like Domain"/>
    <property type="match status" value="1"/>
</dbReference>
<keyword evidence="11" id="KW-1185">Reference proteome</keyword>
<dbReference type="PANTHER" id="PTHR21089:SF1">
    <property type="entry name" value="BIFUNCTIONAL 3-DEHYDROQUINATE DEHYDRATASE_SHIKIMATE DEHYDROGENASE, CHLOROPLASTIC"/>
    <property type="match status" value="1"/>
</dbReference>
<reference evidence="10 11" key="1">
    <citation type="journal article" date="2024" name="Front. Microbiol.">
        <title>Novel thermophilic genera Geochorda gen. nov. and Carboxydochorda gen. nov. from the deep terrestrial subsurface reveal the ecophysiological diversity in the class Limnochordia.</title>
        <authorList>
            <person name="Karnachuk O.V."/>
            <person name="Lukina A.P."/>
            <person name="Avakyan M.R."/>
            <person name="Kadnikov V.V."/>
            <person name="Begmatov S."/>
            <person name="Beletsky A.V."/>
            <person name="Vlasova K.G."/>
            <person name="Novikov A.A."/>
            <person name="Shcherbakova V.A."/>
            <person name="Mardanov A.V."/>
            <person name="Ravin N.V."/>
        </authorList>
    </citation>
    <scope>NUCLEOTIDE SEQUENCE [LARGE SCALE GENOMIC DNA]</scope>
    <source>
        <strain evidence="10 11">L945</strain>
    </source>
</reference>
<gene>
    <name evidence="7 10" type="primary">aroE</name>
    <name evidence="10" type="ORF">U7230_13465</name>
</gene>
<dbReference type="Pfam" id="PF08501">
    <property type="entry name" value="Shikimate_dh_N"/>
    <property type="match status" value="1"/>
</dbReference>
<feature type="binding site" evidence="7">
    <location>
        <position position="234"/>
    </location>
    <ligand>
        <name>NADP(+)</name>
        <dbReference type="ChEBI" id="CHEBI:58349"/>
    </ligand>
</feature>
<protein>
    <recommendedName>
        <fullName evidence="2 7">Shikimate dehydrogenase (NADP(+))</fullName>
        <shortName evidence="7">SDH</shortName>
        <ecNumber evidence="2 7">1.1.1.25</ecNumber>
    </recommendedName>
</protein>
<evidence type="ECO:0000256" key="3">
    <source>
        <dbReference type="ARBA" id="ARBA00022605"/>
    </source>
</evidence>
<dbReference type="Proteomes" id="UP001332192">
    <property type="component" value="Chromosome"/>
</dbReference>
<feature type="binding site" evidence="7">
    <location>
        <position position="92"/>
    </location>
    <ligand>
        <name>shikimate</name>
        <dbReference type="ChEBI" id="CHEBI:36208"/>
    </ligand>
</feature>
<dbReference type="CDD" id="cd01065">
    <property type="entry name" value="NAD_bind_Shikimate_DH"/>
    <property type="match status" value="1"/>
</dbReference>
<feature type="domain" description="SDH C-terminal" evidence="9">
    <location>
        <begin position="259"/>
        <end position="286"/>
    </location>
</feature>
<dbReference type="GO" id="GO:0004764">
    <property type="term" value="F:shikimate 3-dehydrogenase (NADP+) activity"/>
    <property type="evidence" value="ECO:0007669"/>
    <property type="project" value="UniProtKB-EC"/>
</dbReference>
<keyword evidence="3 7" id="KW-0028">Amino-acid biosynthesis</keyword>
<feature type="active site" description="Proton acceptor" evidence="7">
    <location>
        <position position="71"/>
    </location>
</feature>
<feature type="domain" description="Shikimate dehydrogenase substrate binding N-terminal" evidence="8">
    <location>
        <begin position="11"/>
        <end position="94"/>
    </location>
</feature>
<dbReference type="Pfam" id="PF18317">
    <property type="entry name" value="SDH_C"/>
    <property type="match status" value="1"/>
</dbReference>
<feature type="binding site" evidence="7">
    <location>
        <position position="67"/>
    </location>
    <ligand>
        <name>shikimate</name>
        <dbReference type="ChEBI" id="CHEBI:36208"/>
    </ligand>
</feature>
<dbReference type="RefSeq" id="WP_324716350.1">
    <property type="nucleotide sequence ID" value="NZ_CP141615.1"/>
</dbReference>
<dbReference type="EC" id="1.1.1.25" evidence="2 7"/>
<evidence type="ECO:0000256" key="6">
    <source>
        <dbReference type="ARBA" id="ARBA00023141"/>
    </source>
</evidence>
<comment type="subunit">
    <text evidence="7">Homodimer.</text>
</comment>
<keyword evidence="4 7" id="KW-0521">NADP</keyword>
<keyword evidence="5 7" id="KW-0560">Oxidoreductase</keyword>